<evidence type="ECO:0000313" key="2">
    <source>
        <dbReference type="Proteomes" id="UP000256964"/>
    </source>
</evidence>
<proteinExistence type="predicted"/>
<reference evidence="1 2" key="1">
    <citation type="journal article" date="2018" name="Biotechnol. Biofuels">
        <title>Integrative visual omics of the white-rot fungus Polyporus brumalis exposes the biotechnological potential of its oxidative enzymes for delignifying raw plant biomass.</title>
        <authorList>
            <person name="Miyauchi S."/>
            <person name="Rancon A."/>
            <person name="Drula E."/>
            <person name="Hage H."/>
            <person name="Chaduli D."/>
            <person name="Favel A."/>
            <person name="Grisel S."/>
            <person name="Henrissat B."/>
            <person name="Herpoel-Gimbert I."/>
            <person name="Ruiz-Duenas F.J."/>
            <person name="Chevret D."/>
            <person name="Hainaut M."/>
            <person name="Lin J."/>
            <person name="Wang M."/>
            <person name="Pangilinan J."/>
            <person name="Lipzen A."/>
            <person name="Lesage-Meessen L."/>
            <person name="Navarro D."/>
            <person name="Riley R."/>
            <person name="Grigoriev I.V."/>
            <person name="Zhou S."/>
            <person name="Raouche S."/>
            <person name="Rosso M.N."/>
        </authorList>
    </citation>
    <scope>NUCLEOTIDE SEQUENCE [LARGE SCALE GENOMIC DNA]</scope>
    <source>
        <strain evidence="1 2">BRFM 1820</strain>
    </source>
</reference>
<gene>
    <name evidence="1" type="ORF">OH76DRAFT_1424196</name>
</gene>
<accession>A0A371CH51</accession>
<dbReference type="EMBL" id="KZ857712">
    <property type="protein sequence ID" value="RDX39618.1"/>
    <property type="molecule type" value="Genomic_DNA"/>
</dbReference>
<organism evidence="1 2">
    <name type="scientific">Lentinus brumalis</name>
    <dbReference type="NCBI Taxonomy" id="2498619"/>
    <lineage>
        <taxon>Eukaryota</taxon>
        <taxon>Fungi</taxon>
        <taxon>Dikarya</taxon>
        <taxon>Basidiomycota</taxon>
        <taxon>Agaricomycotina</taxon>
        <taxon>Agaricomycetes</taxon>
        <taxon>Polyporales</taxon>
        <taxon>Polyporaceae</taxon>
        <taxon>Lentinus</taxon>
    </lineage>
</organism>
<name>A0A371CH51_9APHY</name>
<sequence>MPSSGVSPPGVPTHFPHNPRLQATVIDLAWVPSDQNPDLYETRVTPEERGTSNHTILHVYIPTGARSYAGAPSIAAKSEEEQVFISSILDSVHLALPTDIALHSVDELNAAVDSLFAHQ</sequence>
<evidence type="ECO:0000313" key="1">
    <source>
        <dbReference type="EMBL" id="RDX39618.1"/>
    </source>
</evidence>
<keyword evidence="2" id="KW-1185">Reference proteome</keyword>
<protein>
    <submittedName>
        <fullName evidence="1">Uncharacterized protein</fullName>
    </submittedName>
</protein>
<dbReference type="AlphaFoldDB" id="A0A371CH51"/>
<dbReference type="Proteomes" id="UP000256964">
    <property type="component" value="Unassembled WGS sequence"/>
</dbReference>
<dbReference type="OrthoDB" id="412006at2759"/>